<dbReference type="EC" id="4.4.1.15" evidence="7"/>
<dbReference type="PANTHER" id="PTHR43780:SF2">
    <property type="entry name" value="1-AMINOCYCLOPROPANE-1-CARBOXYLATE DEAMINASE-RELATED"/>
    <property type="match status" value="1"/>
</dbReference>
<feature type="modified residue" description="N6-(pyridoxal phosphate)lysine" evidence="5">
    <location>
        <position position="60"/>
    </location>
</feature>
<keyword evidence="7" id="KW-0456">Lyase</keyword>
<evidence type="ECO:0000313" key="8">
    <source>
        <dbReference type="Proteomes" id="UP000006057"/>
    </source>
</evidence>
<dbReference type="Pfam" id="PF00291">
    <property type="entry name" value="PALP"/>
    <property type="match status" value="1"/>
</dbReference>
<dbReference type="Proteomes" id="UP000006057">
    <property type="component" value="Plasmid pMYCCH.02"/>
</dbReference>
<sequence>MNRTYLMADVVDVGTAPLPRVAFVREPTPLHQAARLSDALGVEVWFKRDDLTGIGLGGNKLRGLEYLIADALTQGCDSLVTGAGPQSNWAMLAALTARQVGIEPYLVHYGPPTVATGNLLLIDLIKVDRRFTGSPDRTSVDDEMVRLCNNLVASGRKPYAIPRGGASSRGAAGYVRAGIELDHQWREFGAAPSQIWLPTGSCTTHAGLVTAARWLGWSAEIVGVTVSRPSGECTERIEEISASCASLLDITTPADRPIQVIDGYIGPGYGIASPAGNAAAALVAELEGIFLDPLFGAKAMAALIDAAHEGRVSGPVVFLATGGAPTLFAAGKVFV</sequence>
<comment type="cofactor">
    <cofactor evidence="1">
        <name>pyridoxal 5'-phosphate</name>
        <dbReference type="ChEBI" id="CHEBI:597326"/>
    </cofactor>
</comment>
<reference evidence="7 8" key="1">
    <citation type="submission" date="2012-06" db="EMBL/GenBank/DDBJ databases">
        <title>Complete sequence of plasmid 2 of Mycobacterium chubuense NBB4.</title>
        <authorList>
            <consortium name="US DOE Joint Genome Institute"/>
            <person name="Lucas S."/>
            <person name="Han J."/>
            <person name="Lapidus A."/>
            <person name="Cheng J.-F."/>
            <person name="Goodwin L."/>
            <person name="Pitluck S."/>
            <person name="Peters L."/>
            <person name="Mikhailova N."/>
            <person name="Teshima H."/>
            <person name="Detter J.C."/>
            <person name="Han C."/>
            <person name="Tapia R."/>
            <person name="Land M."/>
            <person name="Hauser L."/>
            <person name="Kyrpides N."/>
            <person name="Ivanova N."/>
            <person name="Pagani I."/>
            <person name="Mattes T."/>
            <person name="Holmes A."/>
            <person name="Rutledge P."/>
            <person name="Paulsen I."/>
            <person name="Coleman N."/>
            <person name="Woyke T."/>
        </authorList>
    </citation>
    <scope>NUCLEOTIDE SEQUENCE [LARGE SCALE GENOMIC DNA]</scope>
    <source>
        <strain evidence="7 8">NBB4</strain>
        <plasmid evidence="7 8">pMYCCH.02</plasmid>
    </source>
</reference>
<dbReference type="Gene3D" id="3.40.50.1100">
    <property type="match status" value="2"/>
</dbReference>
<dbReference type="GO" id="GO:0019148">
    <property type="term" value="F:D-cysteine desulfhydrase activity"/>
    <property type="evidence" value="ECO:0007669"/>
    <property type="project" value="UniProtKB-EC"/>
</dbReference>
<dbReference type="HOGENOM" id="CLU_048897_1_0_11"/>
<dbReference type="InterPro" id="IPR027278">
    <property type="entry name" value="ACCD_DCysDesulf"/>
</dbReference>
<evidence type="ECO:0000256" key="4">
    <source>
        <dbReference type="PIRSR" id="PIRSR006278-1"/>
    </source>
</evidence>
<dbReference type="AlphaFoldDB" id="I4BTG0"/>
<evidence type="ECO:0000259" key="6">
    <source>
        <dbReference type="Pfam" id="PF00291"/>
    </source>
</evidence>
<dbReference type="SUPFAM" id="SSF53686">
    <property type="entry name" value="Tryptophan synthase beta subunit-like PLP-dependent enzymes"/>
    <property type="match status" value="1"/>
</dbReference>
<name>I4BTG0_MYCCN</name>
<comment type="similarity">
    <text evidence="2">Belongs to the ACC deaminase/D-cysteine desulfhydrase family.</text>
</comment>
<keyword evidence="3 5" id="KW-0663">Pyridoxal phosphate</keyword>
<dbReference type="EMBL" id="CP003055">
    <property type="protein sequence ID" value="AFM20567.1"/>
    <property type="molecule type" value="Genomic_DNA"/>
</dbReference>
<dbReference type="KEGG" id="mcb:Mycch_5963"/>
<keyword evidence="7" id="KW-0614">Plasmid</keyword>
<feature type="active site" description="Nucleophile" evidence="4">
    <location>
        <position position="87"/>
    </location>
</feature>
<protein>
    <submittedName>
        <fullName evidence="7">1-aminocyclopropane-1-carboxylate deaminase</fullName>
        <ecNumber evidence="7">4.4.1.15</ecNumber>
    </submittedName>
</protein>
<dbReference type="InterPro" id="IPR036052">
    <property type="entry name" value="TrpB-like_PALP_sf"/>
</dbReference>
<evidence type="ECO:0000256" key="5">
    <source>
        <dbReference type="PIRSR" id="PIRSR006278-2"/>
    </source>
</evidence>
<gene>
    <name evidence="7" type="ordered locus">Mycch_5963</name>
</gene>
<evidence type="ECO:0000313" key="7">
    <source>
        <dbReference type="EMBL" id="AFM20567.1"/>
    </source>
</evidence>
<dbReference type="GO" id="GO:1901605">
    <property type="term" value="P:alpha-amino acid metabolic process"/>
    <property type="evidence" value="ECO:0007669"/>
    <property type="project" value="UniProtKB-ARBA"/>
</dbReference>
<organism evidence="7 8">
    <name type="scientific">Mycolicibacterium chubuense (strain NBB4)</name>
    <name type="common">Mycobacterium chubuense</name>
    <dbReference type="NCBI Taxonomy" id="710421"/>
    <lineage>
        <taxon>Bacteria</taxon>
        <taxon>Bacillati</taxon>
        <taxon>Actinomycetota</taxon>
        <taxon>Actinomycetes</taxon>
        <taxon>Mycobacteriales</taxon>
        <taxon>Mycobacteriaceae</taxon>
        <taxon>Mycolicibacterium</taxon>
    </lineage>
</organism>
<evidence type="ECO:0000256" key="1">
    <source>
        <dbReference type="ARBA" id="ARBA00001933"/>
    </source>
</evidence>
<geneLocation type="plasmid" evidence="7 8">
    <name>pMYCCH.02</name>
</geneLocation>
<evidence type="ECO:0000256" key="3">
    <source>
        <dbReference type="ARBA" id="ARBA00022898"/>
    </source>
</evidence>
<dbReference type="PANTHER" id="PTHR43780">
    <property type="entry name" value="1-AMINOCYCLOPROPANE-1-CARBOXYLATE DEAMINASE-RELATED"/>
    <property type="match status" value="1"/>
</dbReference>
<dbReference type="InterPro" id="IPR001926">
    <property type="entry name" value="TrpB-like_PALP"/>
</dbReference>
<dbReference type="PATRIC" id="fig|710421.3.peg.5945"/>
<feature type="domain" description="Tryptophan synthase beta chain-like PALP" evidence="6">
    <location>
        <begin position="25"/>
        <end position="322"/>
    </location>
</feature>
<dbReference type="PIRSF" id="PIRSF006278">
    <property type="entry name" value="ACCD_DCysDesulf"/>
    <property type="match status" value="1"/>
</dbReference>
<evidence type="ECO:0000256" key="2">
    <source>
        <dbReference type="ARBA" id="ARBA00008639"/>
    </source>
</evidence>
<proteinExistence type="inferred from homology"/>
<keyword evidence="8" id="KW-1185">Reference proteome</keyword>
<accession>I4BTG0</accession>